<keyword evidence="3" id="KW-1185">Reference proteome</keyword>
<evidence type="ECO:0000259" key="1">
    <source>
        <dbReference type="Pfam" id="PF03732"/>
    </source>
</evidence>
<dbReference type="InterPro" id="IPR005162">
    <property type="entry name" value="Retrotrans_gag_dom"/>
</dbReference>
<dbReference type="EMBL" id="BTGU01000279">
    <property type="protein sequence ID" value="GMN66014.1"/>
    <property type="molecule type" value="Genomic_DNA"/>
</dbReference>
<accession>A0AA88E9J0</accession>
<evidence type="ECO:0000313" key="3">
    <source>
        <dbReference type="Proteomes" id="UP001187192"/>
    </source>
</evidence>
<dbReference type="AlphaFoldDB" id="A0AA88E9J0"/>
<dbReference type="Proteomes" id="UP001187192">
    <property type="component" value="Unassembled WGS sequence"/>
</dbReference>
<name>A0AA88E9J0_FICCA</name>
<proteinExistence type="predicted"/>
<reference evidence="2" key="1">
    <citation type="submission" date="2023-07" db="EMBL/GenBank/DDBJ databases">
        <title>draft genome sequence of fig (Ficus carica).</title>
        <authorList>
            <person name="Takahashi T."/>
            <person name="Nishimura K."/>
        </authorList>
    </citation>
    <scope>NUCLEOTIDE SEQUENCE</scope>
</reference>
<sequence length="150" mass="18078">MLNFMSITENQKGKSASYYLIGDTRIWWEGIELSMDVNPMTWQEFLRDFNEQYFNMSVTKEHYDEFKNFRQENLSMTEAIKWFNQLARLCPHMVSNEEERVKRMIRMLRPETAAIVDRELYSNPIVLEMFDYNLILVMDFLGKYNTPIVC</sequence>
<feature type="domain" description="Retrotransposon gag" evidence="1">
    <location>
        <begin position="15"/>
        <end position="109"/>
    </location>
</feature>
<gene>
    <name evidence="2" type="ORF">TIFTF001_035088</name>
</gene>
<evidence type="ECO:0000313" key="2">
    <source>
        <dbReference type="EMBL" id="GMN66014.1"/>
    </source>
</evidence>
<protein>
    <recommendedName>
        <fullName evidence="1">Retrotransposon gag domain-containing protein</fullName>
    </recommendedName>
</protein>
<comment type="caution">
    <text evidence="2">The sequence shown here is derived from an EMBL/GenBank/DDBJ whole genome shotgun (WGS) entry which is preliminary data.</text>
</comment>
<dbReference type="Pfam" id="PF03732">
    <property type="entry name" value="Retrotrans_gag"/>
    <property type="match status" value="1"/>
</dbReference>
<dbReference type="Pfam" id="PF08284">
    <property type="entry name" value="RVP_2"/>
    <property type="match status" value="1"/>
</dbReference>
<organism evidence="2 3">
    <name type="scientific">Ficus carica</name>
    <name type="common">Common fig</name>
    <dbReference type="NCBI Taxonomy" id="3494"/>
    <lineage>
        <taxon>Eukaryota</taxon>
        <taxon>Viridiplantae</taxon>
        <taxon>Streptophyta</taxon>
        <taxon>Embryophyta</taxon>
        <taxon>Tracheophyta</taxon>
        <taxon>Spermatophyta</taxon>
        <taxon>Magnoliopsida</taxon>
        <taxon>eudicotyledons</taxon>
        <taxon>Gunneridae</taxon>
        <taxon>Pentapetalae</taxon>
        <taxon>rosids</taxon>
        <taxon>fabids</taxon>
        <taxon>Rosales</taxon>
        <taxon>Moraceae</taxon>
        <taxon>Ficeae</taxon>
        <taxon>Ficus</taxon>
    </lineage>
</organism>